<organism evidence="1">
    <name type="scientific">Arundo donax</name>
    <name type="common">Giant reed</name>
    <name type="synonym">Donax arundinaceus</name>
    <dbReference type="NCBI Taxonomy" id="35708"/>
    <lineage>
        <taxon>Eukaryota</taxon>
        <taxon>Viridiplantae</taxon>
        <taxon>Streptophyta</taxon>
        <taxon>Embryophyta</taxon>
        <taxon>Tracheophyta</taxon>
        <taxon>Spermatophyta</taxon>
        <taxon>Magnoliopsida</taxon>
        <taxon>Liliopsida</taxon>
        <taxon>Poales</taxon>
        <taxon>Poaceae</taxon>
        <taxon>PACMAD clade</taxon>
        <taxon>Arundinoideae</taxon>
        <taxon>Arundineae</taxon>
        <taxon>Arundo</taxon>
    </lineage>
</organism>
<accession>A0A0A9BZQ6</accession>
<dbReference type="AlphaFoldDB" id="A0A0A9BZQ6"/>
<protein>
    <submittedName>
        <fullName evidence="1">Uncharacterized protein</fullName>
    </submittedName>
</protein>
<name>A0A0A9BZQ6_ARUDO</name>
<evidence type="ECO:0000313" key="1">
    <source>
        <dbReference type="EMBL" id="JAD66595.1"/>
    </source>
</evidence>
<proteinExistence type="predicted"/>
<reference evidence="1" key="2">
    <citation type="journal article" date="2015" name="Data Brief">
        <title>Shoot transcriptome of the giant reed, Arundo donax.</title>
        <authorList>
            <person name="Barrero R.A."/>
            <person name="Guerrero F.D."/>
            <person name="Moolhuijzen P."/>
            <person name="Goolsby J.A."/>
            <person name="Tidwell J."/>
            <person name="Bellgard S.E."/>
            <person name="Bellgard M.I."/>
        </authorList>
    </citation>
    <scope>NUCLEOTIDE SEQUENCE</scope>
    <source>
        <tissue evidence="1">Shoot tissue taken approximately 20 cm above the soil surface</tissue>
    </source>
</reference>
<sequence length="122" mass="13373">MYITTRFGVSLLNSSLSASPRPKTCLDISITEICMPKQIPRYGTLFSRAYFAANTIPEIPRSPNPPGIKMHAEPLRVSQAFAWASGAVVAVASSRSEAAIHWIDGFNEQATLACRRAFTTDR</sequence>
<reference evidence="1" key="1">
    <citation type="submission" date="2014-09" db="EMBL/GenBank/DDBJ databases">
        <authorList>
            <person name="Magalhaes I.L.F."/>
            <person name="Oliveira U."/>
            <person name="Santos F.R."/>
            <person name="Vidigal T.H.D.A."/>
            <person name="Brescovit A.D."/>
            <person name="Santos A.J."/>
        </authorList>
    </citation>
    <scope>NUCLEOTIDE SEQUENCE</scope>
    <source>
        <tissue evidence="1">Shoot tissue taken approximately 20 cm above the soil surface</tissue>
    </source>
</reference>
<dbReference type="EMBL" id="GBRH01231300">
    <property type="protein sequence ID" value="JAD66595.1"/>
    <property type="molecule type" value="Transcribed_RNA"/>
</dbReference>